<name>A0A5C6BC46_9BACT</name>
<feature type="domain" description="DUF1588" evidence="5">
    <location>
        <begin position="1115"/>
        <end position="1217"/>
    </location>
</feature>
<evidence type="ECO:0000259" key="3">
    <source>
        <dbReference type="Pfam" id="PF07624"/>
    </source>
</evidence>
<reference evidence="8 9" key="1">
    <citation type="submission" date="2019-02" db="EMBL/GenBank/DDBJ databases">
        <title>Deep-cultivation of Planctomycetes and their phenomic and genomic characterization uncovers novel biology.</title>
        <authorList>
            <person name="Wiegand S."/>
            <person name="Jogler M."/>
            <person name="Boedeker C."/>
            <person name="Pinto D."/>
            <person name="Vollmers J."/>
            <person name="Rivas-Marin E."/>
            <person name="Kohn T."/>
            <person name="Peeters S.H."/>
            <person name="Heuer A."/>
            <person name="Rast P."/>
            <person name="Oberbeckmann S."/>
            <person name="Bunk B."/>
            <person name="Jeske O."/>
            <person name="Meyerdierks A."/>
            <person name="Storesund J.E."/>
            <person name="Kallscheuer N."/>
            <person name="Luecker S."/>
            <person name="Lage O.M."/>
            <person name="Pohl T."/>
            <person name="Merkel B.J."/>
            <person name="Hornburger P."/>
            <person name="Mueller R.-W."/>
            <person name="Bruemmer F."/>
            <person name="Labrenz M."/>
            <person name="Spormann A.M."/>
            <person name="Op Den Camp H."/>
            <person name="Overmann J."/>
            <person name="Amann R."/>
            <person name="Jetten M.S.M."/>
            <person name="Mascher T."/>
            <person name="Medema M.H."/>
            <person name="Devos D.P."/>
            <person name="Kaster A.-K."/>
            <person name="Ovreas L."/>
            <person name="Rohde M."/>
            <person name="Galperin M.Y."/>
            <person name="Jogler C."/>
        </authorList>
    </citation>
    <scope>NUCLEOTIDE SEQUENCE [LARGE SCALE GENOMIC DNA]</scope>
    <source>
        <strain evidence="8 9">Pla52n</strain>
    </source>
</reference>
<dbReference type="EMBL" id="SJPN01000001">
    <property type="protein sequence ID" value="TWU08104.1"/>
    <property type="molecule type" value="Genomic_DNA"/>
</dbReference>
<dbReference type="Pfam" id="PF07637">
    <property type="entry name" value="PSD5"/>
    <property type="match status" value="1"/>
</dbReference>
<organism evidence="8 9">
    <name type="scientific">Stieleria varia</name>
    <dbReference type="NCBI Taxonomy" id="2528005"/>
    <lineage>
        <taxon>Bacteria</taxon>
        <taxon>Pseudomonadati</taxon>
        <taxon>Planctomycetota</taxon>
        <taxon>Planctomycetia</taxon>
        <taxon>Pirellulales</taxon>
        <taxon>Pirellulaceae</taxon>
        <taxon>Stieleria</taxon>
    </lineage>
</organism>
<dbReference type="InterPro" id="IPR013043">
    <property type="entry name" value="DUF1595"/>
</dbReference>
<accession>A0A5C6BC46</accession>
<dbReference type="Pfam" id="PF07627">
    <property type="entry name" value="PSCyt3"/>
    <property type="match status" value="1"/>
</dbReference>
<feature type="domain" description="Four-carbon acid sugar kinase N-terminal" evidence="2">
    <location>
        <begin position="3"/>
        <end position="166"/>
    </location>
</feature>
<feature type="region of interest" description="Disordered" evidence="1">
    <location>
        <begin position="846"/>
        <end position="865"/>
    </location>
</feature>
<dbReference type="InterPro" id="IPR010737">
    <property type="entry name" value="4-carb_acid_sugar_kinase_N"/>
</dbReference>
<evidence type="ECO:0000313" key="9">
    <source>
        <dbReference type="Proteomes" id="UP000320176"/>
    </source>
</evidence>
<evidence type="ECO:0000259" key="5">
    <source>
        <dbReference type="Pfam" id="PF07627"/>
    </source>
</evidence>
<dbReference type="Pfam" id="PF07626">
    <property type="entry name" value="PSD3"/>
    <property type="match status" value="1"/>
</dbReference>
<dbReference type="InterPro" id="IPR042213">
    <property type="entry name" value="NBD_C_sf"/>
</dbReference>
<feature type="domain" description="DUF1592" evidence="6">
    <location>
        <begin position="942"/>
        <end position="1075"/>
    </location>
</feature>
<dbReference type="InterPro" id="IPR037051">
    <property type="entry name" value="4-carb_acid_sugar_kinase_N_sf"/>
</dbReference>
<keyword evidence="9" id="KW-1185">Reference proteome</keyword>
<dbReference type="RefSeq" id="WP_146518207.1">
    <property type="nucleotide sequence ID" value="NZ_CP151726.1"/>
</dbReference>
<dbReference type="Gene3D" id="3.40.980.20">
    <property type="entry name" value="Four-carbon acid sugar kinase, nucleotide binding domain"/>
    <property type="match status" value="1"/>
</dbReference>
<proteinExistence type="predicted"/>
<feature type="compositionally biased region" description="Polar residues" evidence="1">
    <location>
        <begin position="848"/>
        <end position="864"/>
    </location>
</feature>
<comment type="caution">
    <text evidence="8">The sequence shown here is derived from an EMBL/GenBank/DDBJ whole genome shotgun (WGS) entry which is preliminary data.</text>
</comment>
<evidence type="ECO:0000259" key="7">
    <source>
        <dbReference type="Pfam" id="PF07637"/>
    </source>
</evidence>
<dbReference type="Gene3D" id="3.40.50.10840">
    <property type="entry name" value="Putative sugar-binding, N-terminal domain"/>
    <property type="match status" value="1"/>
</dbReference>
<dbReference type="SUPFAM" id="SSF142764">
    <property type="entry name" value="YgbK-like"/>
    <property type="match status" value="1"/>
</dbReference>
<feature type="domain" description="DUF1587" evidence="4">
    <location>
        <begin position="504"/>
        <end position="525"/>
    </location>
</feature>
<protein>
    <recommendedName>
        <fullName evidence="10">DUF1592 domain-containing protein</fullName>
    </recommendedName>
</protein>
<gene>
    <name evidence="8" type="ORF">Pla52n_06850</name>
</gene>
<evidence type="ECO:0000256" key="1">
    <source>
        <dbReference type="SAM" id="MobiDB-lite"/>
    </source>
</evidence>
<dbReference type="OrthoDB" id="175242at2"/>
<dbReference type="InterPro" id="IPR013036">
    <property type="entry name" value="DUF1587"/>
</dbReference>
<evidence type="ECO:0008006" key="10">
    <source>
        <dbReference type="Google" id="ProtNLM"/>
    </source>
</evidence>
<dbReference type="Proteomes" id="UP000320176">
    <property type="component" value="Unassembled WGS sequence"/>
</dbReference>
<evidence type="ECO:0000259" key="4">
    <source>
        <dbReference type="Pfam" id="PF07626"/>
    </source>
</evidence>
<feature type="domain" description="DUF1595" evidence="7">
    <location>
        <begin position="874"/>
        <end position="929"/>
    </location>
</feature>
<feature type="domain" description="DUF1585" evidence="3">
    <location>
        <begin position="1231"/>
        <end position="1302"/>
    </location>
</feature>
<sequence length="1309" mass="145081">MKIIVIADDFTGAAEVAGAAIRFGLTAEVHVGQVYSTPADIVVVDADSRSLDVQSATARVCELTRQALELRPDVLFKKVDSLLRGPVAAEVAAMRKAAGLNHCLLVCGNPRKHRMVVQGKILVNNVPLHKTEFAADPEHPCHSHDVMELLSQPDAIEIGDVTCSADLMHHARRWYGQRSQSLAAGGAEFFEAVLEQCLESADPSAFALMNITYDDTPLRCDGDILLVSGTSMTRCDDWPVVQMDASRSSNELVAHVCHTLSAHGRAAIRAVDIKSDLPEARIEKLADVASGVLAHCRPAQVWVEGGRTASMLIRELGYQQLAAISNAGDGIVALRSIDEASPLYLIKPGSYSWIAREHSSVPVSNAKESATAVPSGNLIDSIAKTKGLLLFVLVSFWFPDIAISFDIGSLNDILTEQCIDCHNADTQEGTVDLSRFSSLDDVGRDRPLWKTVFDVVEAGQMPLADSGYELDETQREALLSFARKVLSQPNPRLNAIDPGKPILRRLTRLEYNNTVRDLFGLNYDIFMFPERLPRNGGLASLVQDGHAMVVQSSMREYGQKYDVLLPDLGLPGDSRAEYGYANRGDAMNFSPLLFEKYSEMASAIASSERLLRDSRVLQELFGIEEETLMPLAEKSDSETVAMRAEFAAQERIGNQAAENDTWHDSFVRELTASFERGSGGTFDVPEALNNQTIAGKGGLIKVRVNDQVLLINPNIDLWLASFATVDETSGSHSLTNRNKGEKVFELTFAGQESFDPRIQHFGVCVLSRRNQSGRVQLSAVLSNGQRLTRQADVSEQTGNVFFSWVAPPGTSIEKLAVDGSKFTGDYVLLDDFGFIFGERLPQRGGDFQSPNQQEMLNSPQSDPSQPRLKVAATESFLTRAYRREVTESELAIANALVADHIAKGHSEIEALRRLIQTVLTSPEFLFQAEPLVESSERVREVTAYELANRLSYFLWASMPDEDLMATAESGELRKRDVLHAQIRRMLADRSRSRELSESFAVQWLRLDQLYSSKPDREIFKTFYSGPQGKSTLHGPMMTEALLLFETVLVEDRTILDLYDPDFTWLNGQLAKLYGLQDEFRKAKDEASKCGDLPDQIPDKVAGSYWLRTQLPDRTRGGVMTMAGPLTLTSLPFRTSPIKRGAWLLETVFNRPPSEPKVAFVLEEAVSEDSDAQQTQTVRQLFDKHRSDPNCNSCHSRIDPPGFSLEVFDAMGVYRTHDGEQAVDASGTWNDRDFDSPAEFKDAIRAREQELVRGFVEHMLSYALGRHLEYFDMTTVDQIVTDAAGEGYRMSAIIEGIVLSYPFQHVRNLP</sequence>
<evidence type="ECO:0000259" key="6">
    <source>
        <dbReference type="Pfam" id="PF07631"/>
    </source>
</evidence>
<dbReference type="InterPro" id="IPR013039">
    <property type="entry name" value="DUF1588"/>
</dbReference>
<dbReference type="InterPro" id="IPR011478">
    <property type="entry name" value="DUF1585"/>
</dbReference>
<dbReference type="Pfam" id="PF07624">
    <property type="entry name" value="PSD2"/>
    <property type="match status" value="1"/>
</dbReference>
<evidence type="ECO:0000313" key="8">
    <source>
        <dbReference type="EMBL" id="TWU08104.1"/>
    </source>
</evidence>
<evidence type="ECO:0000259" key="2">
    <source>
        <dbReference type="Pfam" id="PF07005"/>
    </source>
</evidence>
<dbReference type="Pfam" id="PF07631">
    <property type="entry name" value="PSD4"/>
    <property type="match status" value="1"/>
</dbReference>
<dbReference type="InterPro" id="IPR013042">
    <property type="entry name" value="DUF1592"/>
</dbReference>
<dbReference type="Pfam" id="PF07005">
    <property type="entry name" value="SBD_N"/>
    <property type="match status" value="1"/>
</dbReference>